<feature type="non-terminal residue" evidence="1">
    <location>
        <position position="1"/>
    </location>
</feature>
<gene>
    <name evidence="1" type="ORF">JMJ77_003768</name>
</gene>
<organism evidence="1 2">
    <name type="scientific">Colletotrichum scovillei</name>
    <dbReference type="NCBI Taxonomy" id="1209932"/>
    <lineage>
        <taxon>Eukaryota</taxon>
        <taxon>Fungi</taxon>
        <taxon>Dikarya</taxon>
        <taxon>Ascomycota</taxon>
        <taxon>Pezizomycotina</taxon>
        <taxon>Sordariomycetes</taxon>
        <taxon>Hypocreomycetidae</taxon>
        <taxon>Glomerellales</taxon>
        <taxon>Glomerellaceae</taxon>
        <taxon>Colletotrichum</taxon>
        <taxon>Colletotrichum acutatum species complex</taxon>
    </lineage>
</organism>
<keyword evidence="2" id="KW-1185">Reference proteome</keyword>
<dbReference type="Proteomes" id="UP000699042">
    <property type="component" value="Unassembled WGS sequence"/>
</dbReference>
<sequence>MHDTADSDPPMLRLLSPALANSTPICSNLSTSKCLGP</sequence>
<accession>A0A9P7U8G4</accession>
<protein>
    <submittedName>
        <fullName evidence="1">Uncharacterized protein</fullName>
    </submittedName>
</protein>
<reference evidence="1" key="1">
    <citation type="submission" date="2021-05" db="EMBL/GenBank/DDBJ databases">
        <title>Comparative genomics of three Colletotrichum scovillei strains and genetic complementation revealed genes involved fungal growth and virulence on chili pepper.</title>
        <authorList>
            <person name="Hsieh D.-K."/>
            <person name="Chuang S.-C."/>
            <person name="Chen C.-Y."/>
            <person name="Chao Y.-T."/>
            <person name="Lu M.-Y.J."/>
            <person name="Lee M.-H."/>
            <person name="Shih M.-C."/>
        </authorList>
    </citation>
    <scope>NUCLEOTIDE SEQUENCE</scope>
    <source>
        <strain evidence="1">Coll-153</strain>
    </source>
</reference>
<name>A0A9P7U8G4_9PEZI</name>
<comment type="caution">
    <text evidence="1">The sequence shown here is derived from an EMBL/GenBank/DDBJ whole genome shotgun (WGS) entry which is preliminary data.</text>
</comment>
<evidence type="ECO:0000313" key="1">
    <source>
        <dbReference type="EMBL" id="KAG7044305.1"/>
    </source>
</evidence>
<evidence type="ECO:0000313" key="2">
    <source>
        <dbReference type="Proteomes" id="UP000699042"/>
    </source>
</evidence>
<dbReference type="EMBL" id="JAESDN010000010">
    <property type="protein sequence ID" value="KAG7044305.1"/>
    <property type="molecule type" value="Genomic_DNA"/>
</dbReference>
<proteinExistence type="predicted"/>
<dbReference type="AlphaFoldDB" id="A0A9P7U8G4"/>